<dbReference type="AlphaFoldDB" id="A0A0C2XFD1"/>
<name>A0A0C2XFD1_SERVB</name>
<reference evidence="3" key="2">
    <citation type="submission" date="2015-01" db="EMBL/GenBank/DDBJ databases">
        <title>Evolutionary Origins and Diversification of the Mycorrhizal Mutualists.</title>
        <authorList>
            <consortium name="DOE Joint Genome Institute"/>
            <consortium name="Mycorrhizal Genomics Consortium"/>
            <person name="Kohler A."/>
            <person name="Kuo A."/>
            <person name="Nagy L.G."/>
            <person name="Floudas D."/>
            <person name="Copeland A."/>
            <person name="Barry K.W."/>
            <person name="Cichocki N."/>
            <person name="Veneault-Fourrey C."/>
            <person name="LaButti K."/>
            <person name="Lindquist E.A."/>
            <person name="Lipzen A."/>
            <person name="Lundell T."/>
            <person name="Morin E."/>
            <person name="Murat C."/>
            <person name="Riley R."/>
            <person name="Ohm R."/>
            <person name="Sun H."/>
            <person name="Tunlid A."/>
            <person name="Henrissat B."/>
            <person name="Grigoriev I.V."/>
            <person name="Hibbett D.S."/>
            <person name="Martin F."/>
        </authorList>
    </citation>
    <scope>NUCLEOTIDE SEQUENCE [LARGE SCALE GENOMIC DNA]</scope>
    <source>
        <strain evidence="3">MAFF 305830</strain>
    </source>
</reference>
<dbReference type="HOGENOM" id="CLU_752633_0_0_1"/>
<reference evidence="2 3" key="1">
    <citation type="submission" date="2014-04" db="EMBL/GenBank/DDBJ databases">
        <authorList>
            <consortium name="DOE Joint Genome Institute"/>
            <person name="Kuo A."/>
            <person name="Zuccaro A."/>
            <person name="Kohler A."/>
            <person name="Nagy L.G."/>
            <person name="Floudas D."/>
            <person name="Copeland A."/>
            <person name="Barry K.W."/>
            <person name="Cichocki N."/>
            <person name="Veneault-Fourrey C."/>
            <person name="LaButti K."/>
            <person name="Lindquist E.A."/>
            <person name="Lipzen A."/>
            <person name="Lundell T."/>
            <person name="Morin E."/>
            <person name="Murat C."/>
            <person name="Sun H."/>
            <person name="Tunlid A."/>
            <person name="Henrissat B."/>
            <person name="Grigoriev I.V."/>
            <person name="Hibbett D.S."/>
            <person name="Martin F."/>
            <person name="Nordberg H.P."/>
            <person name="Cantor M.N."/>
            <person name="Hua S.X."/>
        </authorList>
    </citation>
    <scope>NUCLEOTIDE SEQUENCE [LARGE SCALE GENOMIC DNA]</scope>
    <source>
        <strain evidence="2 3">MAFF 305830</strain>
    </source>
</reference>
<evidence type="ECO:0000313" key="2">
    <source>
        <dbReference type="EMBL" id="KIM27847.1"/>
    </source>
</evidence>
<evidence type="ECO:0000256" key="1">
    <source>
        <dbReference type="SAM" id="Coils"/>
    </source>
</evidence>
<feature type="coiled-coil region" evidence="1">
    <location>
        <begin position="156"/>
        <end position="190"/>
    </location>
</feature>
<keyword evidence="3" id="KW-1185">Reference proteome</keyword>
<dbReference type="EMBL" id="KN824296">
    <property type="protein sequence ID" value="KIM27847.1"/>
    <property type="molecule type" value="Genomic_DNA"/>
</dbReference>
<protein>
    <submittedName>
        <fullName evidence="2">Uncharacterized protein</fullName>
    </submittedName>
</protein>
<sequence>MGDPGGPFARYFEEAAELEAKASDTSQVLSSFSSKLATLDGQLKGELSEPMKHSMAQLDSVAEYAINLAKIEGDLRSGQMSEAERETIDDSRIKILEMAATSIASVVGSLDKILEVSGKTTHEIGNLEVDIVASEGKAQALRGKSDELHRLVDHLVNSVQAELEGYTVEIKLAEQRKARAEATISQIKDSPAFDFVDFFHSVKVTEIVRVVDNDAVDNLEKVYELIKSSENEILEARAKRMAAESLIPAAQAQLATTSGLPARFSRLTESFATQALQLNNLRAKVDLVRVSALNVRRALGKADNNAAVMKVQGAAKEIAKSVLTIREVVGSQEQLSVDWKDRKAELESGLEVIVAKVIENERDVGDIL</sequence>
<keyword evidence="1" id="KW-0175">Coiled coil</keyword>
<proteinExistence type="predicted"/>
<feature type="coiled-coil region" evidence="1">
    <location>
        <begin position="219"/>
        <end position="246"/>
    </location>
</feature>
<dbReference type="Proteomes" id="UP000054097">
    <property type="component" value="Unassembled WGS sequence"/>
</dbReference>
<gene>
    <name evidence="2" type="ORF">M408DRAFT_159908</name>
</gene>
<organism evidence="2 3">
    <name type="scientific">Serendipita vermifera MAFF 305830</name>
    <dbReference type="NCBI Taxonomy" id="933852"/>
    <lineage>
        <taxon>Eukaryota</taxon>
        <taxon>Fungi</taxon>
        <taxon>Dikarya</taxon>
        <taxon>Basidiomycota</taxon>
        <taxon>Agaricomycotina</taxon>
        <taxon>Agaricomycetes</taxon>
        <taxon>Sebacinales</taxon>
        <taxon>Serendipitaceae</taxon>
        <taxon>Serendipita</taxon>
    </lineage>
</organism>
<evidence type="ECO:0000313" key="3">
    <source>
        <dbReference type="Proteomes" id="UP000054097"/>
    </source>
</evidence>
<accession>A0A0C2XFD1</accession>